<protein>
    <submittedName>
        <fullName evidence="1">Protoporphyrinogen oxidase</fullName>
    </submittedName>
</protein>
<comment type="caution">
    <text evidence="1">The sequence shown here is derived from an EMBL/GenBank/DDBJ whole genome shotgun (WGS) entry which is preliminary data.</text>
</comment>
<dbReference type="EMBL" id="JAGGJV010000013">
    <property type="protein sequence ID" value="MBP1862037.1"/>
    <property type="molecule type" value="Genomic_DNA"/>
</dbReference>
<name>A0ABS4EVT4_9HYPH</name>
<proteinExistence type="predicted"/>
<dbReference type="PANTHER" id="PTHR21197">
    <property type="entry name" value="UDP-GALACTOPYRANOSE MUTASE"/>
    <property type="match status" value="1"/>
</dbReference>
<dbReference type="Pfam" id="PF13450">
    <property type="entry name" value="NAD_binding_8"/>
    <property type="match status" value="1"/>
</dbReference>
<organism evidence="1 2">
    <name type="scientific">Rhizobium herbae</name>
    <dbReference type="NCBI Taxonomy" id="508661"/>
    <lineage>
        <taxon>Bacteria</taxon>
        <taxon>Pseudomonadati</taxon>
        <taxon>Pseudomonadota</taxon>
        <taxon>Alphaproteobacteria</taxon>
        <taxon>Hyphomicrobiales</taxon>
        <taxon>Rhizobiaceae</taxon>
        <taxon>Rhizobium/Agrobacterium group</taxon>
        <taxon>Rhizobium</taxon>
    </lineage>
</organism>
<gene>
    <name evidence="1" type="ORF">J2Z75_005568</name>
</gene>
<dbReference type="SUPFAM" id="SSF51905">
    <property type="entry name" value="FAD/NAD(P)-binding domain"/>
    <property type="match status" value="1"/>
</dbReference>
<evidence type="ECO:0000313" key="1">
    <source>
        <dbReference type="EMBL" id="MBP1862037.1"/>
    </source>
</evidence>
<dbReference type="InterPro" id="IPR036188">
    <property type="entry name" value="FAD/NAD-bd_sf"/>
</dbReference>
<evidence type="ECO:0000313" key="2">
    <source>
        <dbReference type="Proteomes" id="UP000823786"/>
    </source>
</evidence>
<reference evidence="1 2" key="1">
    <citation type="submission" date="2021-03" db="EMBL/GenBank/DDBJ databases">
        <title>Genomic Encyclopedia of Type Strains, Phase IV (KMG-IV): sequencing the most valuable type-strain genomes for metagenomic binning, comparative biology and taxonomic classification.</title>
        <authorList>
            <person name="Goeker M."/>
        </authorList>
    </citation>
    <scope>NUCLEOTIDE SEQUENCE [LARGE SCALE GENOMIC DNA]</scope>
    <source>
        <strain evidence="1 2">DSM 26427</strain>
    </source>
</reference>
<dbReference type="RefSeq" id="WP_209856940.1">
    <property type="nucleotide sequence ID" value="NZ_JAGGJV010000013.1"/>
</dbReference>
<dbReference type="PANTHER" id="PTHR21197:SF0">
    <property type="entry name" value="UDP-GALACTOPYRANOSE MUTASE"/>
    <property type="match status" value="1"/>
</dbReference>
<dbReference type="Gene3D" id="3.50.50.60">
    <property type="entry name" value="FAD/NAD(P)-binding domain"/>
    <property type="match status" value="1"/>
</dbReference>
<accession>A0ABS4EVT4</accession>
<keyword evidence="2" id="KW-1185">Reference proteome</keyword>
<dbReference type="Proteomes" id="UP000823786">
    <property type="component" value="Unassembled WGS sequence"/>
</dbReference>
<sequence length="444" mass="49841">MQCPENAPEVYDYIILGCGISALTAAKQLCENHSVLVLESYKEPGGNHQSHTIDGMEFDVGSICFNTADEQFRYFPELLRECVAKDVEVKKICTNGVVGKYPFDWQVEASSFNLLERISCIWSLLRGRFRADRYDSARGFALSRIGDVLYRRVGLDLYIRRLFGVDAAGIDYDFALKRMQWLSRETSLRHRFGRSIKNRLTITLTNGKTVVRPSGGFGLYYQKALDGLREHGVHFIFDNRALKIETNSPLMEIKTATGTFLAKRLISTIPLDEASALCDLPETGLPTVTLLSLFVALRGSWIPGCSVLYNFHTGGNWKRITVHSDFYPYTNSYDKHFTAEITVPPTVAVPTPECAFSELLAHLRQMNLIEGELFLIGSSELKNAYPIPEKGFKPRRDAAIARLASKGVICLGRQGKFEYIPHSNIAAKEAITVLNQMVKPITAY</sequence>